<evidence type="ECO:0000313" key="1">
    <source>
        <dbReference type="EMBL" id="KAG2495793.1"/>
    </source>
</evidence>
<name>A0A836C1M8_9CHLO</name>
<protein>
    <submittedName>
        <fullName evidence="1">Uncharacterized protein</fullName>
    </submittedName>
</protein>
<keyword evidence="2" id="KW-1185">Reference proteome</keyword>
<organism evidence="1 2">
    <name type="scientific">Edaphochlamys debaryana</name>
    <dbReference type="NCBI Taxonomy" id="47281"/>
    <lineage>
        <taxon>Eukaryota</taxon>
        <taxon>Viridiplantae</taxon>
        <taxon>Chlorophyta</taxon>
        <taxon>core chlorophytes</taxon>
        <taxon>Chlorophyceae</taxon>
        <taxon>CS clade</taxon>
        <taxon>Chlamydomonadales</taxon>
        <taxon>Chlamydomonadales incertae sedis</taxon>
        <taxon>Edaphochlamys</taxon>
    </lineage>
</organism>
<accession>A0A836C1M8</accession>
<dbReference type="AlphaFoldDB" id="A0A836C1M8"/>
<reference evidence="1" key="1">
    <citation type="journal article" date="2020" name="bioRxiv">
        <title>Comparative genomics of Chlamydomonas.</title>
        <authorList>
            <person name="Craig R.J."/>
            <person name="Hasan A.R."/>
            <person name="Ness R.W."/>
            <person name="Keightley P.D."/>
        </authorList>
    </citation>
    <scope>NUCLEOTIDE SEQUENCE</scope>
    <source>
        <strain evidence="1">CCAP 11/70</strain>
    </source>
</reference>
<gene>
    <name evidence="1" type="ORF">HYH03_006036</name>
</gene>
<dbReference type="OrthoDB" id="532561at2759"/>
<evidence type="ECO:0000313" key="2">
    <source>
        <dbReference type="Proteomes" id="UP000612055"/>
    </source>
</evidence>
<comment type="caution">
    <text evidence="1">The sequence shown here is derived from an EMBL/GenBank/DDBJ whole genome shotgun (WGS) entry which is preliminary data.</text>
</comment>
<proteinExistence type="predicted"/>
<sequence>MSRHALCSVIWAASKLKRDCPKSGMFKSFLKAWAAELEPHLEVLELEQVRKVLASVARVRYTPAPHWRLKAEAALASRLTACACPRTLACCLVSAAGLGLGAAAPAPALLEAVATACASSFGASGSHGASAASEASGSSSGAEGAAGTGVGRGRLAARDAARAACSSLWAAASLRAPLPSSTVRAMLVHVTELGVRQAAEQGAPGLSYASAALASASLDGQAQGEAGASMSPFASISEPEGACAAMGPVAAGALTPLDLAQVYWALSKLRYRPSGAELAALLAATDPVLPSAPPVLLATIMWGLADLEVVPPEAWLQRTYAAFESQLDKATAEPLQALLHAAATLGLPAPQMGGRLMERLQNVDLRPLPDGNMVDLVVSLHALRMRPPPQLAARLQEECAARLGARSGGVMGGAASASPRPAGAGAGV</sequence>
<dbReference type="EMBL" id="JAEHOE010000022">
    <property type="protein sequence ID" value="KAG2495793.1"/>
    <property type="molecule type" value="Genomic_DNA"/>
</dbReference>
<dbReference type="Proteomes" id="UP000612055">
    <property type="component" value="Unassembled WGS sequence"/>
</dbReference>